<feature type="compositionally biased region" description="Basic and acidic residues" evidence="1">
    <location>
        <begin position="24"/>
        <end position="50"/>
    </location>
</feature>
<comment type="caution">
    <text evidence="3">The sequence shown here is derived from an EMBL/GenBank/DDBJ whole genome shotgun (WGS) entry which is preliminary data.</text>
</comment>
<gene>
    <name evidence="3" type="ORF">BaRGS_00023111</name>
</gene>
<evidence type="ECO:0000313" key="4">
    <source>
        <dbReference type="Proteomes" id="UP001519460"/>
    </source>
</evidence>
<proteinExistence type="predicted"/>
<feature type="transmembrane region" description="Helical" evidence="2">
    <location>
        <begin position="79"/>
        <end position="99"/>
    </location>
</feature>
<reference evidence="3 4" key="1">
    <citation type="journal article" date="2023" name="Sci. Data">
        <title>Genome assembly of the Korean intertidal mud-creeper Batillaria attramentaria.</title>
        <authorList>
            <person name="Patra A.K."/>
            <person name="Ho P.T."/>
            <person name="Jun S."/>
            <person name="Lee S.J."/>
            <person name="Kim Y."/>
            <person name="Won Y.J."/>
        </authorList>
    </citation>
    <scope>NUCLEOTIDE SEQUENCE [LARGE SCALE GENOMIC DNA]</scope>
    <source>
        <strain evidence="3">Wonlab-2016</strain>
    </source>
</reference>
<evidence type="ECO:0000256" key="2">
    <source>
        <dbReference type="SAM" id="Phobius"/>
    </source>
</evidence>
<keyword evidence="2" id="KW-0812">Transmembrane</keyword>
<feature type="region of interest" description="Disordered" evidence="1">
    <location>
        <begin position="24"/>
        <end position="69"/>
    </location>
</feature>
<keyword evidence="2" id="KW-1133">Transmembrane helix</keyword>
<evidence type="ECO:0000256" key="1">
    <source>
        <dbReference type="SAM" id="MobiDB-lite"/>
    </source>
</evidence>
<protein>
    <submittedName>
        <fullName evidence="3">Uncharacterized protein</fullName>
    </submittedName>
</protein>
<name>A0ABD0KFK1_9CAEN</name>
<dbReference type="Proteomes" id="UP001519460">
    <property type="component" value="Unassembled WGS sequence"/>
</dbReference>
<keyword evidence="4" id="KW-1185">Reference proteome</keyword>
<dbReference type="AlphaFoldDB" id="A0ABD0KFK1"/>
<dbReference type="EMBL" id="JACVVK020000191">
    <property type="protein sequence ID" value="KAK7485662.1"/>
    <property type="molecule type" value="Genomic_DNA"/>
</dbReference>
<evidence type="ECO:0000313" key="3">
    <source>
        <dbReference type="EMBL" id="KAK7485662.1"/>
    </source>
</evidence>
<feature type="compositionally biased region" description="Basic and acidic residues" evidence="1">
    <location>
        <begin position="59"/>
        <end position="69"/>
    </location>
</feature>
<sequence>MPPKKKPRVEKGRGCSFPFFAARVEEHRENSTEKEEDQATRMETSPRGEDASVEVGNDSVDRPTTKNLDNKKYFGNLEVGLSTILSLIVSVTHLSWWQIKID</sequence>
<organism evidence="3 4">
    <name type="scientific">Batillaria attramentaria</name>
    <dbReference type="NCBI Taxonomy" id="370345"/>
    <lineage>
        <taxon>Eukaryota</taxon>
        <taxon>Metazoa</taxon>
        <taxon>Spiralia</taxon>
        <taxon>Lophotrochozoa</taxon>
        <taxon>Mollusca</taxon>
        <taxon>Gastropoda</taxon>
        <taxon>Caenogastropoda</taxon>
        <taxon>Sorbeoconcha</taxon>
        <taxon>Cerithioidea</taxon>
        <taxon>Batillariidae</taxon>
        <taxon>Batillaria</taxon>
    </lineage>
</organism>
<keyword evidence="2" id="KW-0472">Membrane</keyword>
<accession>A0ABD0KFK1</accession>